<dbReference type="RefSeq" id="XP_018259315.1">
    <property type="nucleotide sequence ID" value="XM_018411503.1"/>
</dbReference>
<gene>
    <name evidence="1" type="ORF">I303_08243</name>
    <name evidence="2" type="ORF">I303_106499</name>
</gene>
<keyword evidence="3" id="KW-1185">Reference proteome</keyword>
<reference evidence="2" key="3">
    <citation type="submission" date="2024-02" db="EMBL/GenBank/DDBJ databases">
        <title>Comparative genomics of Cryptococcus and Kwoniella reveals pathogenesis evolution and contrasting modes of karyotype evolution via chromosome fusion or intercentromeric recombination.</title>
        <authorList>
            <person name="Coelho M.A."/>
            <person name="David-Palma M."/>
            <person name="Shea T."/>
            <person name="Bowers K."/>
            <person name="McGinley-Smith S."/>
            <person name="Mohammad A.W."/>
            <person name="Gnirke A."/>
            <person name="Yurkov A.M."/>
            <person name="Nowrousian M."/>
            <person name="Sun S."/>
            <person name="Cuomo C.A."/>
            <person name="Heitman J."/>
        </authorList>
    </citation>
    <scope>NUCLEOTIDE SEQUENCE</scope>
    <source>
        <strain evidence="2">CBS 10117</strain>
    </source>
</reference>
<organism evidence="1">
    <name type="scientific">Kwoniella dejecticola CBS 10117</name>
    <dbReference type="NCBI Taxonomy" id="1296121"/>
    <lineage>
        <taxon>Eukaryota</taxon>
        <taxon>Fungi</taxon>
        <taxon>Dikarya</taxon>
        <taxon>Basidiomycota</taxon>
        <taxon>Agaricomycotina</taxon>
        <taxon>Tremellomycetes</taxon>
        <taxon>Tremellales</taxon>
        <taxon>Cryptococcaceae</taxon>
        <taxon>Kwoniella</taxon>
    </lineage>
</organism>
<dbReference type="EMBL" id="CP144537">
    <property type="protein sequence ID" value="WWC63894.1"/>
    <property type="molecule type" value="Genomic_DNA"/>
</dbReference>
<dbReference type="VEuPathDB" id="FungiDB:I303_08243"/>
<name>A0A1A5ZUJ1_9TREE</name>
<dbReference type="KEGG" id="kdj:28971942"/>
<dbReference type="Proteomes" id="UP000078595">
    <property type="component" value="Chromosome 8"/>
</dbReference>
<accession>A0A1A5ZUJ1</accession>
<dbReference type="AlphaFoldDB" id="A0A1A5ZUJ1"/>
<evidence type="ECO:0000313" key="1">
    <source>
        <dbReference type="EMBL" id="OBR81473.1"/>
    </source>
</evidence>
<dbReference type="GeneID" id="28971942"/>
<protein>
    <submittedName>
        <fullName evidence="1">Uncharacterized protein</fullName>
    </submittedName>
</protein>
<dbReference type="EMBL" id="KI894037">
    <property type="protein sequence ID" value="OBR81473.1"/>
    <property type="molecule type" value="Genomic_DNA"/>
</dbReference>
<reference evidence="1" key="1">
    <citation type="submission" date="2013-07" db="EMBL/GenBank/DDBJ databases">
        <title>The Genome Sequence of Cryptococcus dejecticola CBS10117.</title>
        <authorList>
            <consortium name="The Broad Institute Genome Sequencing Platform"/>
            <person name="Cuomo C."/>
            <person name="Litvintseva A."/>
            <person name="Chen Y."/>
            <person name="Heitman J."/>
            <person name="Sun S."/>
            <person name="Springer D."/>
            <person name="Dromer F."/>
            <person name="Young S.K."/>
            <person name="Zeng Q."/>
            <person name="Gargeya S."/>
            <person name="Fitzgerald M."/>
            <person name="Abouelleil A."/>
            <person name="Alvarado L."/>
            <person name="Berlin A.M."/>
            <person name="Chapman S.B."/>
            <person name="Dewar J."/>
            <person name="Goldberg J."/>
            <person name="Griggs A."/>
            <person name="Gujja S."/>
            <person name="Hansen M."/>
            <person name="Howarth C."/>
            <person name="Imamovic A."/>
            <person name="Larimer J."/>
            <person name="McCowan C."/>
            <person name="Murphy C."/>
            <person name="Pearson M."/>
            <person name="Priest M."/>
            <person name="Roberts A."/>
            <person name="Saif S."/>
            <person name="Shea T."/>
            <person name="Sykes S."/>
            <person name="Wortman J."/>
            <person name="Nusbaum C."/>
            <person name="Birren B."/>
        </authorList>
    </citation>
    <scope>NUCLEOTIDE SEQUENCE [LARGE SCALE GENOMIC DNA]</scope>
    <source>
        <strain evidence="1">CBS 10117</strain>
    </source>
</reference>
<evidence type="ECO:0000313" key="3">
    <source>
        <dbReference type="Proteomes" id="UP000078595"/>
    </source>
</evidence>
<evidence type="ECO:0000313" key="2">
    <source>
        <dbReference type="EMBL" id="WWC63894.1"/>
    </source>
</evidence>
<sequence length="365" mass="41045">MPAASNEMPMTPECTYENFILRTPEKQHYVEQTTFPILDADGNGEIVDYVDNECEWRVLREAIAIARRLCFCPRGEAILNKMFGVVGEAVRLEENDPRPIPEDLDALDINESILHRQRWFAIHGQFEVCVDPSIRSSYAYVDRELPSIIHIRQDILTSAGLAEGNSFRNPIIRDYALLNLSIILMHELTHVMRGFLVGAQKFTPPKCYDGVTLSQWEYSNGYPAPYYDGEGGWMMEQYMMGGQIYGLLYGEDHPNRSYEGKLAGLILQRHQPEAEWFYIAHEDCCTILEGAADWVDVLPLKPRSATTYKGTNEGARLRQAGLSIGHRPLGGTSQSQSGRAGISVAVRSCGTHTVIERPKTEGDTL</sequence>
<reference evidence="2" key="2">
    <citation type="submission" date="2013-07" db="EMBL/GenBank/DDBJ databases">
        <authorList>
            <consortium name="The Broad Institute Genome Sequencing Platform"/>
            <person name="Cuomo C."/>
            <person name="Litvintseva A."/>
            <person name="Chen Y."/>
            <person name="Heitman J."/>
            <person name="Sun S."/>
            <person name="Springer D."/>
            <person name="Dromer F."/>
            <person name="Young S.K."/>
            <person name="Zeng Q."/>
            <person name="Gargeya S."/>
            <person name="Fitzgerald M."/>
            <person name="Abouelleil A."/>
            <person name="Alvarado L."/>
            <person name="Berlin A.M."/>
            <person name="Chapman S.B."/>
            <person name="Dewar J."/>
            <person name="Goldberg J."/>
            <person name="Griggs A."/>
            <person name="Gujja S."/>
            <person name="Hansen M."/>
            <person name="Howarth C."/>
            <person name="Imamovic A."/>
            <person name="Larimer J."/>
            <person name="McCowan C."/>
            <person name="Murphy C."/>
            <person name="Pearson M."/>
            <person name="Priest M."/>
            <person name="Roberts A."/>
            <person name="Saif S."/>
            <person name="Shea T."/>
            <person name="Sykes S."/>
            <person name="Wortman J."/>
            <person name="Nusbaum C."/>
            <person name="Birren B."/>
        </authorList>
    </citation>
    <scope>NUCLEOTIDE SEQUENCE</scope>
    <source>
        <strain evidence="2">CBS 10117</strain>
    </source>
</reference>
<proteinExistence type="predicted"/>